<gene>
    <name evidence="2" type="ORF">XAT740_LOCUS60485</name>
</gene>
<feature type="non-terminal residue" evidence="2">
    <location>
        <position position="172"/>
    </location>
</feature>
<dbReference type="Proteomes" id="UP000663828">
    <property type="component" value="Unassembled WGS sequence"/>
</dbReference>
<comment type="caution">
    <text evidence="2">The sequence shown here is derived from an EMBL/GenBank/DDBJ whole genome shotgun (WGS) entry which is preliminary data.</text>
</comment>
<dbReference type="InterPro" id="IPR013120">
    <property type="entry name" value="FAR_NAD-bd"/>
</dbReference>
<proteinExistence type="predicted"/>
<dbReference type="EMBL" id="CAJNOR010014967">
    <property type="protein sequence ID" value="CAF1680636.1"/>
    <property type="molecule type" value="Genomic_DNA"/>
</dbReference>
<dbReference type="Pfam" id="PF07993">
    <property type="entry name" value="NAD_binding_4"/>
    <property type="match status" value="1"/>
</dbReference>
<evidence type="ECO:0000313" key="2">
    <source>
        <dbReference type="EMBL" id="CAF1680636.1"/>
    </source>
</evidence>
<sequence length="172" mass="20117">MVRSVVLTGSTGYLGIHLFSNLIRQENIDQIICVTRHNDHDAFWRTIQSQANAFKISLDIPEVKSKVEVVTIDLVNNHDSIKPILDKYKQTVKSVHHLACDTAYGQPIEYFRPWINCTKALIRYCMDPEYPKHLYAVGSYGQRLMNDLPLDCEEDFCWINGYLQDKRWLYNY</sequence>
<accession>A0A816H2Q7</accession>
<dbReference type="AlphaFoldDB" id="A0A816H2Q7"/>
<keyword evidence="3" id="KW-1185">Reference proteome</keyword>
<protein>
    <recommendedName>
        <fullName evidence="1">Thioester reductase (TE) domain-containing protein</fullName>
    </recommendedName>
</protein>
<feature type="domain" description="Thioester reductase (TE)" evidence="1">
    <location>
        <begin position="7"/>
        <end position="134"/>
    </location>
</feature>
<dbReference type="SUPFAM" id="SSF51735">
    <property type="entry name" value="NAD(P)-binding Rossmann-fold domains"/>
    <property type="match status" value="1"/>
</dbReference>
<evidence type="ECO:0000313" key="3">
    <source>
        <dbReference type="Proteomes" id="UP000663828"/>
    </source>
</evidence>
<reference evidence="2" key="1">
    <citation type="submission" date="2021-02" db="EMBL/GenBank/DDBJ databases">
        <authorList>
            <person name="Nowell W R."/>
        </authorList>
    </citation>
    <scope>NUCLEOTIDE SEQUENCE</scope>
</reference>
<evidence type="ECO:0000259" key="1">
    <source>
        <dbReference type="Pfam" id="PF07993"/>
    </source>
</evidence>
<name>A0A816H2Q7_ADIRI</name>
<dbReference type="InterPro" id="IPR036291">
    <property type="entry name" value="NAD(P)-bd_dom_sf"/>
</dbReference>
<dbReference type="Gene3D" id="3.40.50.720">
    <property type="entry name" value="NAD(P)-binding Rossmann-like Domain"/>
    <property type="match status" value="1"/>
</dbReference>
<organism evidence="2 3">
    <name type="scientific">Adineta ricciae</name>
    <name type="common">Rotifer</name>
    <dbReference type="NCBI Taxonomy" id="249248"/>
    <lineage>
        <taxon>Eukaryota</taxon>
        <taxon>Metazoa</taxon>
        <taxon>Spiralia</taxon>
        <taxon>Gnathifera</taxon>
        <taxon>Rotifera</taxon>
        <taxon>Eurotatoria</taxon>
        <taxon>Bdelloidea</taxon>
        <taxon>Adinetida</taxon>
        <taxon>Adinetidae</taxon>
        <taxon>Adineta</taxon>
    </lineage>
</organism>